<dbReference type="PROSITE" id="PS51257">
    <property type="entry name" value="PROKAR_LIPOPROTEIN"/>
    <property type="match status" value="1"/>
</dbReference>
<organism evidence="1 2">
    <name type="scientific">Bacillus cereus</name>
    <dbReference type="NCBI Taxonomy" id="1396"/>
    <lineage>
        <taxon>Bacteria</taxon>
        <taxon>Bacillati</taxon>
        <taxon>Bacillota</taxon>
        <taxon>Bacilli</taxon>
        <taxon>Bacillales</taxon>
        <taxon>Bacillaceae</taxon>
        <taxon>Bacillus</taxon>
        <taxon>Bacillus cereus group</taxon>
    </lineage>
</organism>
<gene>
    <name evidence="1" type="ORF">B4077_2852</name>
</gene>
<evidence type="ECO:0000313" key="2">
    <source>
        <dbReference type="Proteomes" id="UP000035214"/>
    </source>
</evidence>
<sequence>MKNVFKKFIGVSTIVTTACLTVPLNTSADTVQLTPAQKLELRTKGEVIIDDLQPGIPGVSKRTKYYKIEHGGWSDLGWAYSFRGAGTINKNVWTGVSPYTCSSWLSETNPWDAFSLGVKQISIDDSPWDTESAWCGR</sequence>
<dbReference type="AlphaFoldDB" id="A0A0G8EH96"/>
<evidence type="ECO:0008006" key="3">
    <source>
        <dbReference type="Google" id="ProtNLM"/>
    </source>
</evidence>
<accession>A0A0G8EH96</accession>
<reference evidence="1 2" key="1">
    <citation type="submission" date="2015-04" db="EMBL/GenBank/DDBJ databases">
        <title>Draft Genome Sequences of Eight Spore-Forming Food Isolates of Bacillus cereus Genome sequencing.</title>
        <authorList>
            <person name="Krawcyk A.O."/>
            <person name="de Jong A."/>
            <person name="Eijlander R.T."/>
            <person name="Berendsen E.M."/>
            <person name="Holsappel S."/>
            <person name="Wells-Bennik M."/>
            <person name="Kuipers O.P."/>
        </authorList>
    </citation>
    <scope>NUCLEOTIDE SEQUENCE [LARGE SCALE GENOMIC DNA]</scope>
    <source>
        <strain evidence="1 2">B4077</strain>
    </source>
</reference>
<comment type="caution">
    <text evidence="1">The sequence shown here is derived from an EMBL/GenBank/DDBJ whole genome shotgun (WGS) entry which is preliminary data.</text>
</comment>
<dbReference type="PATRIC" id="fig|1396.428.peg.1761"/>
<name>A0A0G8EH96_BACCE</name>
<dbReference type="Proteomes" id="UP000035214">
    <property type="component" value="Unassembled WGS sequence"/>
</dbReference>
<evidence type="ECO:0000313" key="1">
    <source>
        <dbReference type="EMBL" id="KLA23596.1"/>
    </source>
</evidence>
<dbReference type="RefSeq" id="WP_046956578.1">
    <property type="nucleotide sequence ID" value="NZ_LCYI01000051.1"/>
</dbReference>
<protein>
    <recommendedName>
        <fullName evidence="3">Bacteriocin</fullName>
    </recommendedName>
</protein>
<proteinExistence type="predicted"/>
<dbReference type="EMBL" id="LCYI01000051">
    <property type="protein sequence ID" value="KLA23596.1"/>
    <property type="molecule type" value="Genomic_DNA"/>
</dbReference>